<accession>A0A126QQC1</accession>
<evidence type="ECO:0000313" key="8">
    <source>
        <dbReference type="Proteomes" id="UP000055611"/>
    </source>
</evidence>
<dbReference type="SUPFAM" id="SSF158710">
    <property type="entry name" value="PSPTO4464-like"/>
    <property type="match status" value="1"/>
</dbReference>
<dbReference type="Proteomes" id="UP000295506">
    <property type="component" value="Unassembled WGS sequence"/>
</dbReference>
<dbReference type="KEGG" id="dej:AWY79_14520"/>
<dbReference type="PANTHER" id="PTHR38101:SF1">
    <property type="entry name" value="UPF0307 PROTEIN YJGA"/>
    <property type="match status" value="1"/>
</dbReference>
<evidence type="ECO:0000256" key="2">
    <source>
        <dbReference type="ARBA" id="ARBA00022517"/>
    </source>
</evidence>
<dbReference type="PANTHER" id="PTHR38101">
    <property type="entry name" value="UPF0307 PROTEIN YJGA"/>
    <property type="match status" value="1"/>
</dbReference>
<dbReference type="InterPro" id="IPR023153">
    <property type="entry name" value="DarP_sf"/>
</dbReference>
<dbReference type="Gene3D" id="1.10.60.30">
    <property type="entry name" value="PSPTO4464-like domains"/>
    <property type="match status" value="2"/>
</dbReference>
<keyword evidence="2" id="KW-0690">Ribosome biogenesis</keyword>
<evidence type="ECO:0000256" key="4">
    <source>
        <dbReference type="ARBA" id="ARBA00022884"/>
    </source>
</evidence>
<organism evidence="7 9">
    <name type="scientific">Pseudodesulfovibrio indicus</name>
    <dbReference type="NCBI Taxonomy" id="1716143"/>
    <lineage>
        <taxon>Bacteria</taxon>
        <taxon>Pseudomonadati</taxon>
        <taxon>Thermodesulfobacteriota</taxon>
        <taxon>Desulfovibrionia</taxon>
        <taxon>Desulfovibrionales</taxon>
        <taxon>Desulfovibrionaceae</taxon>
    </lineage>
</organism>
<gene>
    <name evidence="6" type="ORF">AWY79_14520</name>
    <name evidence="7" type="ORF">EDC59_11267</name>
</gene>
<dbReference type="GO" id="GO:0042254">
    <property type="term" value="P:ribosome biogenesis"/>
    <property type="evidence" value="ECO:0007669"/>
    <property type="project" value="UniProtKB-KW"/>
</dbReference>
<feature type="region of interest" description="Disordered" evidence="5">
    <location>
        <begin position="1"/>
        <end position="21"/>
    </location>
</feature>
<protein>
    <submittedName>
        <fullName evidence="7">Ribosome-associated protein</fullName>
    </submittedName>
</protein>
<keyword evidence="3" id="KW-0699">rRNA-binding</keyword>
<dbReference type="Pfam" id="PF04751">
    <property type="entry name" value="DarP"/>
    <property type="match status" value="1"/>
</dbReference>
<dbReference type="RefSeq" id="WP_066805488.1">
    <property type="nucleotide sequence ID" value="NZ_CP014206.1"/>
</dbReference>
<dbReference type="Proteomes" id="UP000055611">
    <property type="component" value="Chromosome"/>
</dbReference>
<reference evidence="7 9" key="2">
    <citation type="submission" date="2019-03" db="EMBL/GenBank/DDBJ databases">
        <title>Genomic Encyclopedia of Type Strains, Phase IV (KMG-IV): sequencing the most valuable type-strain genomes for metagenomic binning, comparative biology and taxonomic classification.</title>
        <authorList>
            <person name="Goeker M."/>
        </authorList>
    </citation>
    <scope>NUCLEOTIDE SEQUENCE [LARGE SCALE GENOMIC DNA]</scope>
    <source>
        <strain evidence="7 9">DSM 101483</strain>
    </source>
</reference>
<sequence>MVKKAKTYRPEEFDEIDDRPSRSQLKRDMIELQQLGADMAALGDKVVKEAGLPPEVEKALLLIKSMTKHEARRRHMQYVGKLMRTFDTTHVRELVETAKLGHQVKTAEFQRVEDLRDRLLDGDDDLLSKLYEVYPDEAQRLRQLALGARREAAGGKPPKESRALFRLLRSLPPFEE</sequence>
<dbReference type="NCBIfam" id="NF003593">
    <property type="entry name" value="PRK05255.1-1"/>
    <property type="match status" value="1"/>
</dbReference>
<dbReference type="EMBL" id="CP014206">
    <property type="protein sequence ID" value="AMK12240.1"/>
    <property type="molecule type" value="Genomic_DNA"/>
</dbReference>
<name>A0A126QQC1_9BACT</name>
<evidence type="ECO:0000256" key="3">
    <source>
        <dbReference type="ARBA" id="ARBA00022730"/>
    </source>
</evidence>
<dbReference type="PIRSF" id="PIRSF016183">
    <property type="entry name" value="UCP016183"/>
    <property type="match status" value="1"/>
</dbReference>
<evidence type="ECO:0000313" key="7">
    <source>
        <dbReference type="EMBL" id="TDT86558.1"/>
    </source>
</evidence>
<evidence type="ECO:0000313" key="6">
    <source>
        <dbReference type="EMBL" id="AMK12240.1"/>
    </source>
</evidence>
<evidence type="ECO:0000313" key="9">
    <source>
        <dbReference type="Proteomes" id="UP000295506"/>
    </source>
</evidence>
<dbReference type="CDD" id="cd16331">
    <property type="entry name" value="YjgA-like"/>
    <property type="match status" value="1"/>
</dbReference>
<dbReference type="GO" id="GO:0019843">
    <property type="term" value="F:rRNA binding"/>
    <property type="evidence" value="ECO:0007669"/>
    <property type="project" value="UniProtKB-KW"/>
</dbReference>
<proteinExistence type="inferred from homology"/>
<dbReference type="HAMAP" id="MF_00765">
    <property type="entry name" value="DarP"/>
    <property type="match status" value="1"/>
</dbReference>
<dbReference type="EMBL" id="SOBK01000012">
    <property type="protein sequence ID" value="TDT86558.1"/>
    <property type="molecule type" value="Genomic_DNA"/>
</dbReference>
<dbReference type="InterPro" id="IPR006839">
    <property type="entry name" value="DarP"/>
</dbReference>
<evidence type="ECO:0000256" key="5">
    <source>
        <dbReference type="SAM" id="MobiDB-lite"/>
    </source>
</evidence>
<keyword evidence="1" id="KW-0963">Cytoplasm</keyword>
<keyword evidence="8" id="KW-1185">Reference proteome</keyword>
<reference evidence="6 8" key="1">
    <citation type="journal article" date="2016" name="Front. Microbiol.">
        <title>Genome Sequence of the Piezophilic, Mesophilic Sulfate-Reducing Bacterium Desulfovibrio indicus J2T.</title>
        <authorList>
            <person name="Cao J."/>
            <person name="Maignien L."/>
            <person name="Shao Z."/>
            <person name="Alain K."/>
            <person name="Jebbar M."/>
        </authorList>
    </citation>
    <scope>NUCLEOTIDE SEQUENCE [LARGE SCALE GENOMIC DNA]</scope>
    <source>
        <strain evidence="6 8">J2</strain>
    </source>
</reference>
<keyword evidence="4" id="KW-0694">RNA-binding</keyword>
<dbReference type="GO" id="GO:0005829">
    <property type="term" value="C:cytosol"/>
    <property type="evidence" value="ECO:0007669"/>
    <property type="project" value="TreeGrafter"/>
</dbReference>
<dbReference type="AlphaFoldDB" id="A0A126QQC1"/>
<dbReference type="OrthoDB" id="5293604at2"/>
<evidence type="ECO:0000256" key="1">
    <source>
        <dbReference type="ARBA" id="ARBA00022490"/>
    </source>
</evidence>